<dbReference type="Gene3D" id="2.20.28.10">
    <property type="match status" value="1"/>
</dbReference>
<evidence type="ECO:0000256" key="15">
    <source>
        <dbReference type="ARBA" id="ARBA00023306"/>
    </source>
</evidence>
<dbReference type="GO" id="GO:0031261">
    <property type="term" value="C:DNA replication preinitiation complex"/>
    <property type="evidence" value="ECO:0007669"/>
    <property type="project" value="UniProtKB-ARBA"/>
</dbReference>
<evidence type="ECO:0000256" key="6">
    <source>
        <dbReference type="ARBA" id="ARBA00022723"/>
    </source>
</evidence>
<dbReference type="SUPFAM" id="SSF50249">
    <property type="entry name" value="Nucleic acid-binding proteins"/>
    <property type="match status" value="1"/>
</dbReference>
<dbReference type="GO" id="GO:1902975">
    <property type="term" value="P:mitotic DNA replication initiation"/>
    <property type="evidence" value="ECO:0007669"/>
    <property type="project" value="TreeGrafter"/>
</dbReference>
<dbReference type="EMBL" id="CAMKVN010001660">
    <property type="protein sequence ID" value="CAI2177369.1"/>
    <property type="molecule type" value="Genomic_DNA"/>
</dbReference>
<evidence type="ECO:0000256" key="1">
    <source>
        <dbReference type="ARBA" id="ARBA00004123"/>
    </source>
</evidence>
<dbReference type="GO" id="GO:0008270">
    <property type="term" value="F:zinc ion binding"/>
    <property type="evidence" value="ECO:0007669"/>
    <property type="project" value="UniProtKB-KW"/>
</dbReference>
<keyword evidence="11" id="KW-0862">Zinc</keyword>
<keyword evidence="10" id="KW-0347">Helicase</keyword>
<dbReference type="GO" id="GO:0005524">
    <property type="term" value="F:ATP binding"/>
    <property type="evidence" value="ECO:0007669"/>
    <property type="project" value="UniProtKB-KW"/>
</dbReference>
<dbReference type="PRINTS" id="PR01658">
    <property type="entry name" value="MCMPROTEIN2"/>
</dbReference>
<dbReference type="Gene3D" id="3.30.1640.10">
    <property type="entry name" value="mini-chromosome maintenance (MCM) complex, chain A, domain 1"/>
    <property type="match status" value="1"/>
</dbReference>
<evidence type="ECO:0000256" key="13">
    <source>
        <dbReference type="ARBA" id="ARBA00023125"/>
    </source>
</evidence>
<evidence type="ECO:0000256" key="2">
    <source>
        <dbReference type="ARBA" id="ARBA00008010"/>
    </source>
</evidence>
<evidence type="ECO:0000256" key="4">
    <source>
        <dbReference type="ARBA" id="ARBA00018925"/>
    </source>
</evidence>
<gene>
    <name evidence="18" type="ORF">FWILDA_LOCUS8054</name>
</gene>
<evidence type="ECO:0000256" key="7">
    <source>
        <dbReference type="ARBA" id="ARBA00022741"/>
    </source>
</evidence>
<keyword evidence="9" id="KW-0378">Hydrolase</keyword>
<feature type="non-terminal residue" evidence="18">
    <location>
        <position position="1"/>
    </location>
</feature>
<evidence type="ECO:0000256" key="12">
    <source>
        <dbReference type="ARBA" id="ARBA00022840"/>
    </source>
</evidence>
<dbReference type="GO" id="GO:0016787">
    <property type="term" value="F:hydrolase activity"/>
    <property type="evidence" value="ECO:0007669"/>
    <property type="project" value="UniProtKB-KW"/>
</dbReference>
<dbReference type="PANTHER" id="PTHR11630">
    <property type="entry name" value="DNA REPLICATION LICENSING FACTOR MCM FAMILY MEMBER"/>
    <property type="match status" value="1"/>
</dbReference>
<keyword evidence="19" id="KW-1185">Reference proteome</keyword>
<feature type="compositionally biased region" description="Basic and acidic residues" evidence="16">
    <location>
        <begin position="66"/>
        <end position="82"/>
    </location>
</feature>
<dbReference type="Proteomes" id="UP001153678">
    <property type="component" value="Unassembled WGS sequence"/>
</dbReference>
<evidence type="ECO:0000313" key="19">
    <source>
        <dbReference type="Proteomes" id="UP001153678"/>
    </source>
</evidence>
<accession>A0A9W4SPY6</accession>
<dbReference type="EC" id="3.6.4.12" evidence="3"/>
<keyword evidence="8" id="KW-0863">Zinc-finger</keyword>
<dbReference type="GO" id="GO:0006279">
    <property type="term" value="P:premeiotic DNA replication"/>
    <property type="evidence" value="ECO:0007669"/>
    <property type="project" value="UniProtKB-ARBA"/>
</dbReference>
<dbReference type="InterPro" id="IPR008045">
    <property type="entry name" value="MCM2"/>
</dbReference>
<comment type="subcellular location">
    <subcellularLocation>
        <location evidence="1">Nucleus</location>
    </subcellularLocation>
</comment>
<dbReference type="GO" id="GO:0017116">
    <property type="term" value="F:single-stranded DNA helicase activity"/>
    <property type="evidence" value="ECO:0007669"/>
    <property type="project" value="TreeGrafter"/>
</dbReference>
<feature type="domain" description="MCM C-terminal AAA(+) ATPase" evidence="17">
    <location>
        <begin position="442"/>
        <end position="648"/>
    </location>
</feature>
<dbReference type="Pfam" id="PF23669">
    <property type="entry name" value="WHD_MCM2"/>
    <property type="match status" value="1"/>
</dbReference>
<dbReference type="Gene3D" id="2.40.50.140">
    <property type="entry name" value="Nucleic acid-binding proteins"/>
    <property type="match status" value="1"/>
</dbReference>
<keyword evidence="5" id="KW-0235">DNA replication</keyword>
<dbReference type="InterPro" id="IPR018525">
    <property type="entry name" value="MCM_CS"/>
</dbReference>
<dbReference type="Pfam" id="PF14551">
    <property type="entry name" value="MCM_N"/>
    <property type="match status" value="1"/>
</dbReference>
<dbReference type="SUPFAM" id="SSF52540">
    <property type="entry name" value="P-loop containing nucleoside triphosphate hydrolases"/>
    <property type="match status" value="1"/>
</dbReference>
<proteinExistence type="inferred from homology"/>
<reference evidence="18" key="1">
    <citation type="submission" date="2022-08" db="EMBL/GenBank/DDBJ databases">
        <authorList>
            <person name="Kallberg Y."/>
            <person name="Tangrot J."/>
            <person name="Rosling A."/>
        </authorList>
    </citation>
    <scope>NUCLEOTIDE SEQUENCE</scope>
    <source>
        <strain evidence="18">Wild A</strain>
    </source>
</reference>
<sequence>VERKRPREPSTERPSQNPYSPGSLLNLTSPPPPSDTDGDVEVEGNLIEDDISDVSEEDGENLYPSDFERDYEERPELDRYDSDNIDDEAHEDLDITSRRNLEMMMDDRDAREGRTAADYLLDTNNYLQEKIKRRRRKGMNNEELADVKASSIGEWIKNPAVQKGIVRQFSNFLRKYTKDGKSVYWPLIEELTKDQLQSLEVSYKHLESDKPILARFLKRSPVEMLQIFDEVATDVIFKKHPHYEELNKEMHVRITEYPILNTLRDLRHTHLNTFVRVSGVVTRRTGVFPQLKFVKYNCLKCGGVLGPYTQDLQSEIKLNHCSYCQSKGPFSLNTEQTMYSDYQKVTMQETPGTIPAGRLPRHREVILLCDLIDSVKPGDEIEVTGVYRNNFDFSLNIKNGFPVFATIIEANYIVKREDLFSTYRLTDEDREQLKNLSKDPKIANKIYQSIAPSIYGHEDIKRALALSLFGGVAKNIQDKHRLRGDINILMLGDPGTAKSQFLKYVEKTAHRAVYTSGRGSSSVGLTASVKKDTITREWTLEGGAFVLADNGICLIDEFDKMEDKDRVSIHEAMEQQTISISKAGINSTLNARCAVIAAANPIGGRYNTSKPFSDNVELTEPILSRFDVLCVVKDTVDPTIDEFLAEFVVGSHVRSHPDHTIVPSAQQDKSTIPQDLLRKYIIYAKQIKPQLSNLNENLISDLYSKLRREAQNGGIPITVRYLESMLRLAEAHARIHLRSHTSKIDIEVAIDVVLQSFFDSQKFAISNRLRRQFAQYINKSKEQSELLTDILNDMVKEKARLKTASSGQSWIGSVIINVSEFMEQARKFNIHHEVDNFLRSDEFSVLYDWDQSKDLIIKSFT</sequence>
<dbReference type="InterPro" id="IPR031327">
    <property type="entry name" value="MCM"/>
</dbReference>
<keyword evidence="14" id="KW-0539">Nucleus</keyword>
<evidence type="ECO:0000259" key="17">
    <source>
        <dbReference type="PROSITE" id="PS50051"/>
    </source>
</evidence>
<evidence type="ECO:0000256" key="3">
    <source>
        <dbReference type="ARBA" id="ARBA00012551"/>
    </source>
</evidence>
<name>A0A9W4SPY6_9GLOM</name>
<dbReference type="Pfam" id="PF17207">
    <property type="entry name" value="MCM_OB"/>
    <property type="match status" value="1"/>
</dbReference>
<dbReference type="Pfam" id="PF00493">
    <property type="entry name" value="MCM"/>
    <property type="match status" value="1"/>
</dbReference>
<dbReference type="GO" id="GO:0000727">
    <property type="term" value="P:double-strand break repair via break-induced replication"/>
    <property type="evidence" value="ECO:0007669"/>
    <property type="project" value="TreeGrafter"/>
</dbReference>
<evidence type="ECO:0000256" key="14">
    <source>
        <dbReference type="ARBA" id="ARBA00023242"/>
    </source>
</evidence>
<protein>
    <recommendedName>
        <fullName evidence="4">DNA replication licensing factor MCM2</fullName>
        <ecNumber evidence="3">3.6.4.12</ecNumber>
    </recommendedName>
</protein>
<dbReference type="InterPro" id="IPR059098">
    <property type="entry name" value="WHD_MCM2"/>
</dbReference>
<feature type="compositionally biased region" description="Basic and acidic residues" evidence="16">
    <location>
        <begin position="1"/>
        <end position="11"/>
    </location>
</feature>
<organism evidence="18 19">
    <name type="scientific">Funneliformis geosporum</name>
    <dbReference type="NCBI Taxonomy" id="1117311"/>
    <lineage>
        <taxon>Eukaryota</taxon>
        <taxon>Fungi</taxon>
        <taxon>Fungi incertae sedis</taxon>
        <taxon>Mucoromycota</taxon>
        <taxon>Glomeromycotina</taxon>
        <taxon>Glomeromycetes</taxon>
        <taxon>Glomerales</taxon>
        <taxon>Glomeraceae</taxon>
        <taxon>Funneliformis</taxon>
    </lineage>
</organism>
<dbReference type="PROSITE" id="PS50051">
    <property type="entry name" value="MCM_2"/>
    <property type="match status" value="1"/>
</dbReference>
<dbReference type="InterPro" id="IPR001208">
    <property type="entry name" value="MCM_dom"/>
</dbReference>
<dbReference type="PROSITE" id="PS00847">
    <property type="entry name" value="MCM_1"/>
    <property type="match status" value="1"/>
</dbReference>
<keyword evidence="12" id="KW-0067">ATP-binding</keyword>
<evidence type="ECO:0000256" key="5">
    <source>
        <dbReference type="ARBA" id="ARBA00022705"/>
    </source>
</evidence>
<dbReference type="GO" id="GO:0043596">
    <property type="term" value="C:nuclear replication fork"/>
    <property type="evidence" value="ECO:0007669"/>
    <property type="project" value="UniProtKB-ARBA"/>
</dbReference>
<comment type="caution">
    <text evidence="18">The sequence shown here is derived from an EMBL/GenBank/DDBJ whole genome shotgun (WGS) entry which is preliminary data.</text>
</comment>
<dbReference type="Gene3D" id="3.40.50.300">
    <property type="entry name" value="P-loop containing nucleotide triphosphate hydrolases"/>
    <property type="match status" value="1"/>
</dbReference>
<dbReference type="GO" id="GO:0003697">
    <property type="term" value="F:single-stranded DNA binding"/>
    <property type="evidence" value="ECO:0007669"/>
    <property type="project" value="TreeGrafter"/>
</dbReference>
<dbReference type="Pfam" id="PF12619">
    <property type="entry name" value="MCM2_N"/>
    <property type="match status" value="1"/>
</dbReference>
<dbReference type="PRINTS" id="PR01657">
    <property type="entry name" value="MCMFAMILY"/>
</dbReference>
<keyword evidence="7" id="KW-0547">Nucleotide-binding</keyword>
<evidence type="ECO:0000256" key="9">
    <source>
        <dbReference type="ARBA" id="ARBA00022801"/>
    </source>
</evidence>
<feature type="compositionally biased region" description="Acidic residues" evidence="16">
    <location>
        <begin position="36"/>
        <end position="60"/>
    </location>
</feature>
<keyword evidence="6" id="KW-0479">Metal-binding</keyword>
<evidence type="ECO:0000313" key="18">
    <source>
        <dbReference type="EMBL" id="CAI2177369.1"/>
    </source>
</evidence>
<comment type="similarity">
    <text evidence="2">Belongs to the MCM family.</text>
</comment>
<evidence type="ECO:0000256" key="16">
    <source>
        <dbReference type="SAM" id="MobiDB-lite"/>
    </source>
</evidence>
<dbReference type="AlphaFoldDB" id="A0A9W4SPY6"/>
<dbReference type="FunFam" id="3.40.50.300:FF:000138">
    <property type="entry name" value="DNA helicase"/>
    <property type="match status" value="1"/>
</dbReference>
<dbReference type="GO" id="GO:0043138">
    <property type="term" value="F:3'-5' DNA helicase activity"/>
    <property type="evidence" value="ECO:0007669"/>
    <property type="project" value="TreeGrafter"/>
</dbReference>
<dbReference type="PANTHER" id="PTHR11630:SF44">
    <property type="entry name" value="DNA REPLICATION LICENSING FACTOR MCM2"/>
    <property type="match status" value="1"/>
</dbReference>
<dbReference type="InterPro" id="IPR027925">
    <property type="entry name" value="MCM_N"/>
</dbReference>
<dbReference type="Pfam" id="PF17855">
    <property type="entry name" value="MCM_lid"/>
    <property type="match status" value="1"/>
</dbReference>
<evidence type="ECO:0000256" key="8">
    <source>
        <dbReference type="ARBA" id="ARBA00022771"/>
    </source>
</evidence>
<dbReference type="InterPro" id="IPR012340">
    <property type="entry name" value="NA-bd_OB-fold"/>
</dbReference>
<evidence type="ECO:0000256" key="11">
    <source>
        <dbReference type="ARBA" id="ARBA00022833"/>
    </source>
</evidence>
<dbReference type="InterPro" id="IPR027417">
    <property type="entry name" value="P-loop_NTPase"/>
</dbReference>
<dbReference type="GO" id="GO:0005656">
    <property type="term" value="C:nuclear pre-replicative complex"/>
    <property type="evidence" value="ECO:0007669"/>
    <property type="project" value="UniProtKB-ARBA"/>
</dbReference>
<keyword evidence="15" id="KW-0131">Cell cycle</keyword>
<dbReference type="InterPro" id="IPR033762">
    <property type="entry name" value="MCM_OB"/>
</dbReference>
<dbReference type="OrthoDB" id="844at2759"/>
<evidence type="ECO:0000256" key="10">
    <source>
        <dbReference type="ARBA" id="ARBA00022806"/>
    </source>
</evidence>
<dbReference type="InterPro" id="IPR041562">
    <property type="entry name" value="MCM_lid"/>
</dbReference>
<feature type="region of interest" description="Disordered" evidence="16">
    <location>
        <begin position="1"/>
        <end position="93"/>
    </location>
</feature>
<keyword evidence="13" id="KW-0238">DNA-binding</keyword>
<dbReference type="GO" id="GO:0042555">
    <property type="term" value="C:MCM complex"/>
    <property type="evidence" value="ECO:0007669"/>
    <property type="project" value="InterPro"/>
</dbReference>
<dbReference type="SMART" id="SM00350">
    <property type="entry name" value="MCM"/>
    <property type="match status" value="1"/>
</dbReference>